<protein>
    <recommendedName>
        <fullName evidence="1">Carrier domain-containing protein</fullName>
    </recommendedName>
</protein>
<accession>A0A3B0QZX7</accession>
<dbReference type="SUPFAM" id="SSF47336">
    <property type="entry name" value="ACP-like"/>
    <property type="match status" value="1"/>
</dbReference>
<proteinExistence type="predicted"/>
<dbReference type="PROSITE" id="PS50075">
    <property type="entry name" value="CARRIER"/>
    <property type="match status" value="1"/>
</dbReference>
<gene>
    <name evidence="2" type="ORF">MNBD_DELTA01-635</name>
</gene>
<dbReference type="Pfam" id="PF00550">
    <property type="entry name" value="PP-binding"/>
    <property type="match status" value="1"/>
</dbReference>
<reference evidence="2" key="1">
    <citation type="submission" date="2018-06" db="EMBL/GenBank/DDBJ databases">
        <authorList>
            <person name="Zhirakovskaya E."/>
        </authorList>
    </citation>
    <scope>NUCLEOTIDE SEQUENCE</scope>
</reference>
<sequence>MSSVETKTKIKEMLATRLKLTIKPEEIEDDEPLFGPGRLSFDSIDALEIVVGLQKEFGCIIDNKDKAEKILISVNTVAEFVESEAQ</sequence>
<evidence type="ECO:0000313" key="2">
    <source>
        <dbReference type="EMBL" id="VAV85649.1"/>
    </source>
</evidence>
<dbReference type="InterPro" id="IPR036736">
    <property type="entry name" value="ACP-like_sf"/>
</dbReference>
<dbReference type="InterPro" id="IPR009081">
    <property type="entry name" value="PP-bd_ACP"/>
</dbReference>
<feature type="domain" description="Carrier" evidence="1">
    <location>
        <begin position="4"/>
        <end position="86"/>
    </location>
</feature>
<name>A0A3B0QZX7_9ZZZZ</name>
<dbReference type="AlphaFoldDB" id="A0A3B0QZX7"/>
<organism evidence="2">
    <name type="scientific">hydrothermal vent metagenome</name>
    <dbReference type="NCBI Taxonomy" id="652676"/>
    <lineage>
        <taxon>unclassified sequences</taxon>
        <taxon>metagenomes</taxon>
        <taxon>ecological metagenomes</taxon>
    </lineage>
</organism>
<dbReference type="EMBL" id="UOEA01000092">
    <property type="protein sequence ID" value="VAV85649.1"/>
    <property type="molecule type" value="Genomic_DNA"/>
</dbReference>
<evidence type="ECO:0000259" key="1">
    <source>
        <dbReference type="PROSITE" id="PS50075"/>
    </source>
</evidence>
<dbReference type="Gene3D" id="1.10.1200.10">
    <property type="entry name" value="ACP-like"/>
    <property type="match status" value="1"/>
</dbReference>